<reference evidence="3 6" key="3">
    <citation type="submission" date="2017-09" db="EMBL/GenBank/DDBJ databases">
        <title>Phenotypic and genotypic characterization of Colombian isolates of Neisseria meningitidis recovered from invasive disease.</title>
        <authorList>
            <person name="Duarte C."/>
            <person name="Gabastou J.M."/>
            <person name="Moreno J."/>
        </authorList>
    </citation>
    <scope>NUCLEOTIDE SEQUENCE [LARGE SCALE GENOMIC DNA]</scope>
    <source>
        <strain evidence="3 6">INS-Nm1012</strain>
    </source>
</reference>
<dbReference type="Proteomes" id="UP000092966">
    <property type="component" value="Chromosome"/>
</dbReference>
<protein>
    <submittedName>
        <fullName evidence="2 3">Phage tail protein</fullName>
    </submittedName>
    <submittedName>
        <fullName evidence="1">Tail protein X</fullName>
    </submittedName>
</protein>
<dbReference type="Proteomes" id="UP000072443">
    <property type="component" value="Unassembled WGS sequence"/>
</dbReference>
<dbReference type="Pfam" id="PF05489">
    <property type="entry name" value="Phage_tail_X"/>
    <property type="match status" value="1"/>
</dbReference>
<evidence type="ECO:0000313" key="6">
    <source>
        <dbReference type="Proteomes" id="UP000283666"/>
    </source>
</evidence>
<evidence type="ECO:0000313" key="5">
    <source>
        <dbReference type="Proteomes" id="UP000092966"/>
    </source>
</evidence>
<dbReference type="GeneID" id="83616855"/>
<dbReference type="InterPro" id="IPR008861">
    <property type="entry name" value="GpX-like"/>
</dbReference>
<evidence type="ECO:0000313" key="4">
    <source>
        <dbReference type="Proteomes" id="UP000072443"/>
    </source>
</evidence>
<evidence type="ECO:0000313" key="2">
    <source>
        <dbReference type="EMBL" id="CWQ04865.1"/>
    </source>
</evidence>
<accession>A0A425B247</accession>
<gene>
    <name evidence="2" type="primary">gpX</name>
    <name evidence="3" type="ORF">COH52_07595</name>
    <name evidence="1" type="ORF">DE8555_1396</name>
    <name evidence="2" type="ORF">ERS514591_01781</name>
</gene>
<dbReference type="RefSeq" id="WP_021439802.1">
    <property type="nucleotide sequence ID" value="NZ_CP012393.1"/>
</dbReference>
<dbReference type="InterPro" id="IPR036779">
    <property type="entry name" value="LysM_dom_sf"/>
</dbReference>
<evidence type="ECO:0000313" key="3">
    <source>
        <dbReference type="EMBL" id="RQK77914.1"/>
    </source>
</evidence>
<reference evidence="2 4" key="2">
    <citation type="submission" date="2016-02" db="EMBL/GenBank/DDBJ databases">
        <authorList>
            <consortium name="Pathogen Informatics"/>
        </authorList>
    </citation>
    <scope>NUCLEOTIDE SEQUENCE [LARGE SCALE GENOMIC DNA]</scope>
    <source>
        <strain evidence="2 4">2842STDY5881269</strain>
    </source>
</reference>
<dbReference type="Gene3D" id="3.10.350.10">
    <property type="entry name" value="LysM domain"/>
    <property type="match status" value="1"/>
</dbReference>
<organism evidence="3 6">
    <name type="scientific">Neisseria meningitidis</name>
    <dbReference type="NCBI Taxonomy" id="487"/>
    <lineage>
        <taxon>Bacteria</taxon>
        <taxon>Pseudomonadati</taxon>
        <taxon>Pseudomonadota</taxon>
        <taxon>Betaproteobacteria</taxon>
        <taxon>Neisseriales</taxon>
        <taxon>Neisseriaceae</taxon>
        <taxon>Neisseria</taxon>
    </lineage>
</organism>
<dbReference type="InterPro" id="IPR018392">
    <property type="entry name" value="LysM"/>
</dbReference>
<evidence type="ECO:0000313" key="1">
    <source>
        <dbReference type="EMBL" id="ANW91940.1"/>
    </source>
</evidence>
<dbReference type="Proteomes" id="UP000283666">
    <property type="component" value="Unassembled WGS sequence"/>
</dbReference>
<dbReference type="EMBL" id="FEVP01000027">
    <property type="protein sequence ID" value="CWQ04865.1"/>
    <property type="molecule type" value="Genomic_DNA"/>
</dbReference>
<name>A0A425B247_NEIME</name>
<sequence>MTAYVSKDGDTVSGIAYRHYGASSGNAERLLAANPGLCAHPALLPAGVEIRLPPLPQEETREHQTVNLWD</sequence>
<reference evidence="1 5" key="1">
    <citation type="submission" date="2015-07" db="EMBL/GenBank/DDBJ databases">
        <title>Comparative genome sequencing reveals within-host evolution of Neisseria meningitidis during.</title>
        <authorList>
            <person name="Klughammer J."/>
            <person name="Dittrich M."/>
            <person name="Mueller T."/>
            <person name="Blom J."/>
            <person name="Goesmann A."/>
            <person name="Vogel U."/>
            <person name="Frosch M."/>
            <person name="Bock C."/>
            <person name="Schoen C."/>
        </authorList>
    </citation>
    <scope>NUCLEOTIDE SEQUENCE [LARGE SCALE GENOMIC DNA]</scope>
    <source>
        <strain evidence="1 5">DE8555</strain>
    </source>
</reference>
<dbReference type="EMBL" id="NWZY01000019">
    <property type="protein sequence ID" value="RQK77914.1"/>
    <property type="molecule type" value="Genomic_DNA"/>
</dbReference>
<proteinExistence type="predicted"/>
<dbReference type="AlphaFoldDB" id="A0A425B247"/>
<dbReference type="CDD" id="cd00118">
    <property type="entry name" value="LysM"/>
    <property type="match status" value="1"/>
</dbReference>
<dbReference type="EMBL" id="CP012393">
    <property type="protein sequence ID" value="ANW91940.1"/>
    <property type="molecule type" value="Genomic_DNA"/>
</dbReference>